<gene>
    <name evidence="1" type="ORF">PIB30_060326</name>
</gene>
<sequence length="113" mass="12310">MLLRISASPPRVSPAAADTGSARGFALTDASDTAIGYRFCGTAASWYFRVSCCFPLLPFLNLKVKQMENFTKEEQVIVYFEGEQAIGDAEGLLAGYLGLLAIDCKSFPISFRK</sequence>
<keyword evidence="2" id="KW-1185">Reference proteome</keyword>
<evidence type="ECO:0000313" key="1">
    <source>
        <dbReference type="EMBL" id="MED6173533.1"/>
    </source>
</evidence>
<dbReference type="EMBL" id="JASCZI010151567">
    <property type="protein sequence ID" value="MED6173533.1"/>
    <property type="molecule type" value="Genomic_DNA"/>
</dbReference>
<protein>
    <submittedName>
        <fullName evidence="1">Uncharacterized protein</fullName>
    </submittedName>
</protein>
<evidence type="ECO:0000313" key="2">
    <source>
        <dbReference type="Proteomes" id="UP001341840"/>
    </source>
</evidence>
<accession>A0ABU6VLH7</accession>
<reference evidence="1 2" key="1">
    <citation type="journal article" date="2023" name="Plants (Basel)">
        <title>Bridging the Gap: Combining Genomics and Transcriptomics Approaches to Understand Stylosanthes scabra, an Orphan Legume from the Brazilian Caatinga.</title>
        <authorList>
            <person name="Ferreira-Neto J.R.C."/>
            <person name="da Silva M.D."/>
            <person name="Binneck E."/>
            <person name="de Melo N.F."/>
            <person name="da Silva R.H."/>
            <person name="de Melo A.L.T.M."/>
            <person name="Pandolfi V."/>
            <person name="Bustamante F.O."/>
            <person name="Brasileiro-Vidal A.C."/>
            <person name="Benko-Iseppon A.M."/>
        </authorList>
    </citation>
    <scope>NUCLEOTIDE SEQUENCE [LARGE SCALE GENOMIC DNA]</scope>
    <source>
        <tissue evidence="1">Leaves</tissue>
    </source>
</reference>
<dbReference type="Proteomes" id="UP001341840">
    <property type="component" value="Unassembled WGS sequence"/>
</dbReference>
<name>A0ABU6VLH7_9FABA</name>
<comment type="caution">
    <text evidence="1">The sequence shown here is derived from an EMBL/GenBank/DDBJ whole genome shotgun (WGS) entry which is preliminary data.</text>
</comment>
<proteinExistence type="predicted"/>
<organism evidence="1 2">
    <name type="scientific">Stylosanthes scabra</name>
    <dbReference type="NCBI Taxonomy" id="79078"/>
    <lineage>
        <taxon>Eukaryota</taxon>
        <taxon>Viridiplantae</taxon>
        <taxon>Streptophyta</taxon>
        <taxon>Embryophyta</taxon>
        <taxon>Tracheophyta</taxon>
        <taxon>Spermatophyta</taxon>
        <taxon>Magnoliopsida</taxon>
        <taxon>eudicotyledons</taxon>
        <taxon>Gunneridae</taxon>
        <taxon>Pentapetalae</taxon>
        <taxon>rosids</taxon>
        <taxon>fabids</taxon>
        <taxon>Fabales</taxon>
        <taxon>Fabaceae</taxon>
        <taxon>Papilionoideae</taxon>
        <taxon>50 kb inversion clade</taxon>
        <taxon>dalbergioids sensu lato</taxon>
        <taxon>Dalbergieae</taxon>
        <taxon>Pterocarpus clade</taxon>
        <taxon>Stylosanthes</taxon>
    </lineage>
</organism>